<feature type="transmembrane region" description="Helical" evidence="8">
    <location>
        <begin position="328"/>
        <end position="351"/>
    </location>
</feature>
<reference evidence="10 11" key="1">
    <citation type="submission" date="2020-09" db="EMBL/GenBank/DDBJ databases">
        <title>Flavimobilis rhizosphaerae sp. nov., isolated from rhizosphere soil of Spartina alterniflora.</title>
        <authorList>
            <person name="Hanqin C."/>
        </authorList>
    </citation>
    <scope>NUCLEOTIDE SEQUENCE [LARGE SCALE GENOMIC DNA]</scope>
    <source>
        <strain evidence="10 11">GY 10621</strain>
    </source>
</reference>
<keyword evidence="3 10" id="KW-0808">Transferase</keyword>
<evidence type="ECO:0000256" key="2">
    <source>
        <dbReference type="ARBA" id="ARBA00006464"/>
    </source>
</evidence>
<dbReference type="Pfam" id="PF02397">
    <property type="entry name" value="Bac_transf"/>
    <property type="match status" value="1"/>
</dbReference>
<accession>A0ABR9DMV1</accession>
<dbReference type="InterPro" id="IPR003362">
    <property type="entry name" value="Bact_transf"/>
</dbReference>
<feature type="transmembrane region" description="Helical" evidence="8">
    <location>
        <begin position="63"/>
        <end position="83"/>
    </location>
</feature>
<dbReference type="EMBL" id="JACZDF010000001">
    <property type="protein sequence ID" value="MBD9698249.1"/>
    <property type="molecule type" value="Genomic_DNA"/>
</dbReference>
<sequence>MGSGVRRFFATVHAPRLGGAPGARTTPDGSAVTTPDGSVVTPRVAGRRRILDSVPWTGRYSSLVTLLDAAAILAAATVAVRPWSGGDVAGRAVVAALVVVLWLGGLVVEKTRDRRIVGIGLEEYSRVWRASWHVVAAVGLAAFLVGAGVDRAVVVVLFVAGLPLVLLARFGARTYLKSLRDEGRALSRLIVTGSRTCVAELVADLNSNPRAGYLVVGACIPGGDPLAGETIAGIPVLGDVADVPHQVRVVQAHAVAVVGADSLTAGVVRDLGYRLESTGTDLIVAPGLVDVAGPRVVLSPAEGLSLVHVDAPQFSGARYVAKSALDRGLALAALLVLALPMLVIAVCVRATSSGPVLYRQRRVGRDGRPFQMLKFRSMRVGADAELATLAAANEGAGPLFKMRDDPRVTRVGAVLRRYSLDELPQLLNVLRGDMSLVGPRPPLPTEVAQYDGHAPRRMLVKPGLTGLWQVSGRSDLSWEEGLRKDLYYVENWSLVGDVLILARTFRAVLAHEGAY</sequence>
<feature type="compositionally biased region" description="Polar residues" evidence="7">
    <location>
        <begin position="27"/>
        <end position="36"/>
    </location>
</feature>
<dbReference type="GO" id="GO:0016740">
    <property type="term" value="F:transferase activity"/>
    <property type="evidence" value="ECO:0007669"/>
    <property type="project" value="UniProtKB-KW"/>
</dbReference>
<evidence type="ECO:0000313" key="11">
    <source>
        <dbReference type="Proteomes" id="UP000642107"/>
    </source>
</evidence>
<organism evidence="10 11">
    <name type="scientific">Flavimobilis rhizosphaerae</name>
    <dbReference type="NCBI Taxonomy" id="2775421"/>
    <lineage>
        <taxon>Bacteria</taxon>
        <taxon>Bacillati</taxon>
        <taxon>Actinomycetota</taxon>
        <taxon>Actinomycetes</taxon>
        <taxon>Micrococcales</taxon>
        <taxon>Jonesiaceae</taxon>
        <taxon>Flavimobilis</taxon>
    </lineage>
</organism>
<evidence type="ECO:0000256" key="3">
    <source>
        <dbReference type="ARBA" id="ARBA00022679"/>
    </source>
</evidence>
<feature type="transmembrane region" description="Helical" evidence="8">
    <location>
        <begin position="89"/>
        <end position="109"/>
    </location>
</feature>
<feature type="region of interest" description="Disordered" evidence="7">
    <location>
        <begin position="19"/>
        <end position="38"/>
    </location>
</feature>
<protein>
    <submittedName>
        <fullName evidence="10">Sugar transferase</fullName>
    </submittedName>
</protein>
<dbReference type="PANTHER" id="PTHR30576:SF10">
    <property type="entry name" value="SLL5057 PROTEIN"/>
    <property type="match status" value="1"/>
</dbReference>
<evidence type="ECO:0000256" key="8">
    <source>
        <dbReference type="SAM" id="Phobius"/>
    </source>
</evidence>
<name>A0ABR9DMV1_9MICO</name>
<evidence type="ECO:0000256" key="6">
    <source>
        <dbReference type="ARBA" id="ARBA00023136"/>
    </source>
</evidence>
<dbReference type="NCBIfam" id="TIGR03025">
    <property type="entry name" value="EPS_sugtrans"/>
    <property type="match status" value="1"/>
</dbReference>
<evidence type="ECO:0000256" key="4">
    <source>
        <dbReference type="ARBA" id="ARBA00022692"/>
    </source>
</evidence>
<comment type="similarity">
    <text evidence="2">Belongs to the bacterial sugar transferase family.</text>
</comment>
<evidence type="ECO:0000256" key="5">
    <source>
        <dbReference type="ARBA" id="ARBA00022989"/>
    </source>
</evidence>
<dbReference type="PANTHER" id="PTHR30576">
    <property type="entry name" value="COLANIC BIOSYNTHESIS UDP-GLUCOSE LIPID CARRIER TRANSFERASE"/>
    <property type="match status" value="1"/>
</dbReference>
<evidence type="ECO:0000259" key="9">
    <source>
        <dbReference type="Pfam" id="PF02397"/>
    </source>
</evidence>
<feature type="transmembrane region" description="Helical" evidence="8">
    <location>
        <begin position="130"/>
        <end position="147"/>
    </location>
</feature>
<keyword evidence="6 8" id="KW-0472">Membrane</keyword>
<dbReference type="Proteomes" id="UP000642107">
    <property type="component" value="Unassembled WGS sequence"/>
</dbReference>
<evidence type="ECO:0000256" key="1">
    <source>
        <dbReference type="ARBA" id="ARBA00004141"/>
    </source>
</evidence>
<proteinExistence type="inferred from homology"/>
<dbReference type="Pfam" id="PF13727">
    <property type="entry name" value="CoA_binding_3"/>
    <property type="match status" value="1"/>
</dbReference>
<evidence type="ECO:0000313" key="10">
    <source>
        <dbReference type="EMBL" id="MBD9698249.1"/>
    </source>
</evidence>
<comment type="subcellular location">
    <subcellularLocation>
        <location evidence="1">Membrane</location>
        <topology evidence="1">Multi-pass membrane protein</topology>
    </subcellularLocation>
</comment>
<dbReference type="InterPro" id="IPR017475">
    <property type="entry name" value="EPS_sugar_tfrase"/>
</dbReference>
<feature type="domain" description="Bacterial sugar transferase" evidence="9">
    <location>
        <begin position="322"/>
        <end position="509"/>
    </location>
</feature>
<feature type="transmembrane region" description="Helical" evidence="8">
    <location>
        <begin position="153"/>
        <end position="172"/>
    </location>
</feature>
<evidence type="ECO:0000256" key="7">
    <source>
        <dbReference type="SAM" id="MobiDB-lite"/>
    </source>
</evidence>
<keyword evidence="5 8" id="KW-1133">Transmembrane helix</keyword>
<gene>
    <name evidence="10" type="ORF">IGS67_01910</name>
</gene>
<comment type="caution">
    <text evidence="10">The sequence shown here is derived from an EMBL/GenBank/DDBJ whole genome shotgun (WGS) entry which is preliminary data.</text>
</comment>
<keyword evidence="11" id="KW-1185">Reference proteome</keyword>
<keyword evidence="4 8" id="KW-0812">Transmembrane</keyword>